<protein>
    <submittedName>
        <fullName evidence="3">Uncharacterized protein</fullName>
    </submittedName>
</protein>
<name>A0AA96UZ47_9EURY</name>
<accession>A0AA96UZ47</accession>
<sequence>MKSKLKLSILISLFLSIVLLAGTSTVVAEESVSPLNYPETDKNIEYIYISGLNVMYSANFNSNLSVYYGPTNGSYYNAGGSSTYLSTVNFDAGQPVIFDFPENRQLSDNELETYVLRVAGSGRYLTLCVDEILLPTDLDAGTESSGTESSGTESSGTESEDIPEQSVKVIYPVYSDRPSPSASYFTYLPEFYTAFDADIMENLAGSDVVYVFEDEQLRYIYWFDNSLLQSNSETMAESGVFDFEFLVNMSEIEIEEANINVLFICPDHLPSYVGSYTSKDIPNNPDIESCEIHWNLKLNESQITDADTELYLNFAEDSHSHIVSFTDVALLENDLSKSRTVALKFYAGYRNALSDGSYEDISYEDISIPFKFSREYQSVQIKPVLDEDTGTFTVEIDDDTTSSLSSLSFPESVSAVLEGASLIIEPVSRSVLNEIESDELDETTNIYSIFSINFENNGENIKSELNNALTENDANVLLTFEIPKTDEIILDNDNLVVFHITDAEDGIDFEILKPSVEEIGDHYSITVSTSSFSTFAIASLESDKPVEPIPTPVSKSESYGQATLIPERIETEENSGYEGNITPNIPTITDIITAVQGYMSVFSVLVVLTSGLFMWDYIRRRI</sequence>
<gene>
    <name evidence="3" type="ORF">MmiHf6_03160</name>
</gene>
<proteinExistence type="predicted"/>
<evidence type="ECO:0000256" key="1">
    <source>
        <dbReference type="SAM" id="MobiDB-lite"/>
    </source>
</evidence>
<dbReference type="EMBL" id="CP131059">
    <property type="protein sequence ID" value="WNY23020.1"/>
    <property type="molecule type" value="Genomic_DNA"/>
</dbReference>
<evidence type="ECO:0000313" key="3">
    <source>
        <dbReference type="EMBL" id="WNY23020.1"/>
    </source>
</evidence>
<feature type="transmembrane region" description="Helical" evidence="2">
    <location>
        <begin position="597"/>
        <end position="618"/>
    </location>
</feature>
<organism evidence="3 4">
    <name type="scientific">Methanimicrococcus hongohii</name>
    <dbReference type="NCBI Taxonomy" id="3028295"/>
    <lineage>
        <taxon>Archaea</taxon>
        <taxon>Methanobacteriati</taxon>
        <taxon>Methanobacteriota</taxon>
        <taxon>Stenosarchaea group</taxon>
        <taxon>Methanomicrobia</taxon>
        <taxon>Methanosarcinales</taxon>
        <taxon>Methanosarcinaceae</taxon>
        <taxon>Methanimicrococcus</taxon>
    </lineage>
</organism>
<dbReference type="Proteomes" id="UP001302978">
    <property type="component" value="Chromosome"/>
</dbReference>
<evidence type="ECO:0000256" key="2">
    <source>
        <dbReference type="SAM" id="Phobius"/>
    </source>
</evidence>
<keyword evidence="2" id="KW-1133">Transmembrane helix</keyword>
<reference evidence="3 4" key="1">
    <citation type="submission" date="2023-07" db="EMBL/GenBank/DDBJ databases">
        <title>Closed genoem sequence of Methanomicrococcus sp. Hf6.</title>
        <authorList>
            <person name="Poehlein A."/>
            <person name="Protasov E."/>
            <person name="Platt K."/>
            <person name="Reeh H."/>
            <person name="Daniel R."/>
            <person name="Brune A."/>
        </authorList>
    </citation>
    <scope>NUCLEOTIDE SEQUENCE [LARGE SCALE GENOMIC DNA]</scope>
    <source>
        <strain evidence="3 4">Hf6</strain>
    </source>
</reference>
<keyword evidence="4" id="KW-1185">Reference proteome</keyword>
<feature type="compositionally biased region" description="Low complexity" evidence="1">
    <location>
        <begin position="141"/>
        <end position="157"/>
    </location>
</feature>
<dbReference type="KEGG" id="mehf:MmiHf6_03160"/>
<keyword evidence="2" id="KW-0812">Transmembrane</keyword>
<keyword evidence="2" id="KW-0472">Membrane</keyword>
<dbReference type="AlphaFoldDB" id="A0AA96UZ47"/>
<feature type="region of interest" description="Disordered" evidence="1">
    <location>
        <begin position="139"/>
        <end position="163"/>
    </location>
</feature>
<evidence type="ECO:0000313" key="4">
    <source>
        <dbReference type="Proteomes" id="UP001302978"/>
    </source>
</evidence>